<dbReference type="Pfam" id="PF08843">
    <property type="entry name" value="AbiEii"/>
    <property type="match status" value="1"/>
</dbReference>
<dbReference type="RefSeq" id="WP_231005953.1">
    <property type="nucleotide sequence ID" value="NZ_JAJNEC010000005.1"/>
</dbReference>
<dbReference type="GO" id="GO:0016740">
    <property type="term" value="F:transferase activity"/>
    <property type="evidence" value="ECO:0007669"/>
    <property type="project" value="UniProtKB-KW"/>
</dbReference>
<organism evidence="1 2">
    <name type="scientific">Niabella pedocola</name>
    <dbReference type="NCBI Taxonomy" id="1752077"/>
    <lineage>
        <taxon>Bacteria</taxon>
        <taxon>Pseudomonadati</taxon>
        <taxon>Bacteroidota</taxon>
        <taxon>Chitinophagia</taxon>
        <taxon>Chitinophagales</taxon>
        <taxon>Chitinophagaceae</taxon>
        <taxon>Niabella</taxon>
    </lineage>
</organism>
<gene>
    <name evidence="1" type="ORF">LQ567_16220</name>
</gene>
<accession>A0ABS8PWR9</accession>
<evidence type="ECO:0000313" key="1">
    <source>
        <dbReference type="EMBL" id="MCD2424326.1"/>
    </source>
</evidence>
<dbReference type="EMBL" id="JAJNEC010000005">
    <property type="protein sequence ID" value="MCD2424326.1"/>
    <property type="molecule type" value="Genomic_DNA"/>
</dbReference>
<protein>
    <submittedName>
        <fullName evidence="1">Nucleotidyl transferase AbiEii/AbiGii toxin family protein</fullName>
    </submittedName>
</protein>
<dbReference type="Gene3D" id="3.10.450.620">
    <property type="entry name" value="JHP933, nucleotidyltransferase-like core domain"/>
    <property type="match status" value="1"/>
</dbReference>
<reference evidence="1 2" key="1">
    <citation type="submission" date="2021-11" db="EMBL/GenBank/DDBJ databases">
        <title>Genomic of Niabella pedocola.</title>
        <authorList>
            <person name="Wu T."/>
        </authorList>
    </citation>
    <scope>NUCLEOTIDE SEQUENCE [LARGE SCALE GENOMIC DNA]</scope>
    <source>
        <strain evidence="1 2">JCM 31011</strain>
    </source>
</reference>
<dbReference type="Proteomes" id="UP001199816">
    <property type="component" value="Unassembled WGS sequence"/>
</dbReference>
<comment type="caution">
    <text evidence="1">The sequence shown here is derived from an EMBL/GenBank/DDBJ whole genome shotgun (WGS) entry which is preliminary data.</text>
</comment>
<dbReference type="InterPro" id="IPR014942">
    <property type="entry name" value="AbiEii"/>
</dbReference>
<sequence length="318" mass="36807">MEEIYLHEHNDFGDLLRILQDETGILDTLIEKDYWIMHSLYGLKKQGYSFQLKGGTSLSKAYGIIDRFSEDIDIHIDPPAVLGINENPKNEKPANSQKKKEYYDQLAAEINIPGIIKVTRDTEYDNTKNYNSGGIRLFYHQLTATRQGIKDGILLEAGYDTVMPNKPVTITSWAYEKAKSLAAFSMKDNRAKEIICYDPRYTFVEKLQTIATKYRVEQATGKASNNYMRQYYDIYCLLGQQSVIDFLGTDAYQEHKKRRFPKPDLEIPAKENEAFLLTNTQIRASLELRYQSSRDLYYKGQPSLSEILERIANYIHLM</sequence>
<name>A0ABS8PWR9_9BACT</name>
<keyword evidence="2" id="KW-1185">Reference proteome</keyword>
<keyword evidence="1" id="KW-0808">Transferase</keyword>
<proteinExistence type="predicted"/>
<evidence type="ECO:0000313" key="2">
    <source>
        <dbReference type="Proteomes" id="UP001199816"/>
    </source>
</evidence>